<dbReference type="InterPro" id="IPR006680">
    <property type="entry name" value="Amidohydro-rel"/>
</dbReference>
<organism evidence="3 4">
    <name type="scientific">Thalassotalea mangrovi</name>
    <dbReference type="NCBI Taxonomy" id="2572245"/>
    <lineage>
        <taxon>Bacteria</taxon>
        <taxon>Pseudomonadati</taxon>
        <taxon>Pseudomonadota</taxon>
        <taxon>Gammaproteobacteria</taxon>
        <taxon>Alteromonadales</taxon>
        <taxon>Colwelliaceae</taxon>
        <taxon>Thalassotalea</taxon>
    </lineage>
</organism>
<proteinExistence type="predicted"/>
<comment type="caution">
    <text evidence="3">The sequence shown here is derived from an EMBL/GenBank/DDBJ whole genome shotgun (WGS) entry which is preliminary data.</text>
</comment>
<keyword evidence="4" id="KW-1185">Reference proteome</keyword>
<dbReference type="EMBL" id="SWDB01000011">
    <property type="protein sequence ID" value="TKB45970.1"/>
    <property type="molecule type" value="Genomic_DNA"/>
</dbReference>
<evidence type="ECO:0000313" key="4">
    <source>
        <dbReference type="Proteomes" id="UP000307999"/>
    </source>
</evidence>
<sequence>MIIKNLLVALAITSAIISSAFAKQVTHYDWIVKGKKTGYQIVTHINEYQYKSKFEFNDRGRGPKITETIKLDRNGNIIEQKVSGHTYLGAKVDENYNFKDGIAHWQSTQENESRKVEKNNFYYSADGTFLGLELMVRAIDKQENKSLALLPSGTATIQKLMDTRVTKGTESKDVTLIAINGLDFTPFYAWFDKDLNFFAYASAWGGLALQGWGDNLTHLLELEDTATIQYYQNLAIRHTEQLTGITLFTNINIFNAVNDHLLSNTQVAVQNGKILAIGESTNEFKPTKTIDGQGLTMMPGLWDMHSHMSLNSGLLNVANGVTSVRDLGNDHDQLMKVIKVFDSGEAIGPSIYKGGMLDKKTDYSIPVGKTASTLDEALEHVDWYSERGYQQIKVYSSIDPEWVKPIAEHVHKRNMRVGGHIPSFMSAEQAVMAGFDEIQHINMVFLNFLASDKDDTRTPLRYMLVAEKAGDLDLNSKPVEDFTALLKEKDVVVDPTVTILHSMFTNKAGEIDPSYAAVAEHFPASKVRELLRPGIDITEDNEQQYERSAQALLDMVEKLHLAGVRLVAGTDAMAGFALHRELELYVKAGIPTGEVLKIATVNAARIAGREDIGTIEEGKIADLILIDGNPLENISEIRKVALVVKDGRMFRPNEMFKSIGVKPFTTAYSF</sequence>
<feature type="chain" id="PRO_5020613533" evidence="1">
    <location>
        <begin position="23"/>
        <end position="670"/>
    </location>
</feature>
<accession>A0A4U1B7N6</accession>
<protein>
    <submittedName>
        <fullName evidence="3">Amidohydrolase</fullName>
    </submittedName>
</protein>
<evidence type="ECO:0000313" key="3">
    <source>
        <dbReference type="EMBL" id="TKB45970.1"/>
    </source>
</evidence>
<reference evidence="3 4" key="1">
    <citation type="submission" date="2019-04" db="EMBL/GenBank/DDBJ databases">
        <title>Thalassotalea guangxiensis sp. nov., isolated from sediment of the coastal wetland.</title>
        <authorList>
            <person name="Zheng S."/>
            <person name="Zhang D."/>
        </authorList>
    </citation>
    <scope>NUCLEOTIDE SEQUENCE [LARGE SCALE GENOMIC DNA]</scope>
    <source>
        <strain evidence="3 4">ZS-4</strain>
    </source>
</reference>
<dbReference type="InterPro" id="IPR051781">
    <property type="entry name" value="Metallo-dep_Hydrolase"/>
</dbReference>
<dbReference type="SUPFAM" id="SSF51338">
    <property type="entry name" value="Composite domain of metallo-dependent hydrolases"/>
    <property type="match status" value="1"/>
</dbReference>
<dbReference type="PANTHER" id="PTHR43135:SF3">
    <property type="entry name" value="ALPHA-D-RIBOSE 1-METHYLPHOSPHONATE 5-TRIPHOSPHATE DIPHOSPHATASE"/>
    <property type="match status" value="1"/>
</dbReference>
<dbReference type="Gene3D" id="3.20.20.140">
    <property type="entry name" value="Metal-dependent hydrolases"/>
    <property type="match status" value="1"/>
</dbReference>
<dbReference type="RefSeq" id="WP_136735365.1">
    <property type="nucleotide sequence ID" value="NZ_SWDB01000011.1"/>
</dbReference>
<evidence type="ECO:0000256" key="1">
    <source>
        <dbReference type="SAM" id="SignalP"/>
    </source>
</evidence>
<dbReference type="SUPFAM" id="SSF51556">
    <property type="entry name" value="Metallo-dependent hydrolases"/>
    <property type="match status" value="1"/>
</dbReference>
<keyword evidence="3" id="KW-0378">Hydrolase</keyword>
<dbReference type="GO" id="GO:0016810">
    <property type="term" value="F:hydrolase activity, acting on carbon-nitrogen (but not peptide) bonds"/>
    <property type="evidence" value="ECO:0007669"/>
    <property type="project" value="InterPro"/>
</dbReference>
<dbReference type="Gene3D" id="2.30.40.10">
    <property type="entry name" value="Urease, subunit C, domain 1"/>
    <property type="match status" value="1"/>
</dbReference>
<dbReference type="Proteomes" id="UP000307999">
    <property type="component" value="Unassembled WGS sequence"/>
</dbReference>
<dbReference type="InterPro" id="IPR032466">
    <property type="entry name" value="Metal_Hydrolase"/>
</dbReference>
<feature type="domain" description="Amidohydrolase-related" evidence="2">
    <location>
        <begin position="316"/>
        <end position="648"/>
    </location>
</feature>
<feature type="signal peptide" evidence="1">
    <location>
        <begin position="1"/>
        <end position="22"/>
    </location>
</feature>
<evidence type="ECO:0000259" key="2">
    <source>
        <dbReference type="Pfam" id="PF01979"/>
    </source>
</evidence>
<dbReference type="InterPro" id="IPR011059">
    <property type="entry name" value="Metal-dep_hydrolase_composite"/>
</dbReference>
<gene>
    <name evidence="3" type="ORF">E8M12_06930</name>
</gene>
<dbReference type="OrthoDB" id="6190564at2"/>
<dbReference type="PANTHER" id="PTHR43135">
    <property type="entry name" value="ALPHA-D-RIBOSE 1-METHYLPHOSPHONATE 5-TRIPHOSPHATE DIPHOSPHATASE"/>
    <property type="match status" value="1"/>
</dbReference>
<name>A0A4U1B7N6_9GAMM</name>
<dbReference type="AlphaFoldDB" id="A0A4U1B7N6"/>
<keyword evidence="1" id="KW-0732">Signal</keyword>
<dbReference type="Pfam" id="PF01979">
    <property type="entry name" value="Amidohydro_1"/>
    <property type="match status" value="1"/>
</dbReference>